<reference evidence="2" key="1">
    <citation type="submission" date="2023-06" db="EMBL/GenBank/DDBJ databases">
        <title>Genome-scale phylogeny and comparative genomics of the fungal order Sordariales.</title>
        <authorList>
            <consortium name="Lawrence Berkeley National Laboratory"/>
            <person name="Hensen N."/>
            <person name="Bonometti L."/>
            <person name="Westerberg I."/>
            <person name="Brannstrom I.O."/>
            <person name="Guillou S."/>
            <person name="Cros-Aarteil S."/>
            <person name="Calhoun S."/>
            <person name="Haridas S."/>
            <person name="Kuo A."/>
            <person name="Mondo S."/>
            <person name="Pangilinan J."/>
            <person name="Riley R."/>
            <person name="Labutti K."/>
            <person name="Andreopoulos B."/>
            <person name="Lipzen A."/>
            <person name="Chen C."/>
            <person name="Yanf M."/>
            <person name="Daum C."/>
            <person name="Ng V."/>
            <person name="Clum A."/>
            <person name="Steindorff A."/>
            <person name="Ohm R."/>
            <person name="Martin F."/>
            <person name="Silar P."/>
            <person name="Natvig D."/>
            <person name="Lalanne C."/>
            <person name="Gautier V."/>
            <person name="Ament-Velasquez S.L."/>
            <person name="Kruys A."/>
            <person name="Hutchinson M.I."/>
            <person name="Powell A.J."/>
            <person name="Barry K."/>
            <person name="Miller A.N."/>
            <person name="Grigoriev I.V."/>
            <person name="Debuchy R."/>
            <person name="Gladieux P."/>
            <person name="Thoren M.H."/>
            <person name="Johannesson H."/>
        </authorList>
    </citation>
    <scope>NUCLEOTIDE SEQUENCE</scope>
    <source>
        <strain evidence="2">CBS 307.81</strain>
    </source>
</reference>
<evidence type="ECO:0000313" key="2">
    <source>
        <dbReference type="EMBL" id="KAK0661258.1"/>
    </source>
</evidence>
<keyword evidence="1" id="KW-1133">Transmembrane helix</keyword>
<proteinExistence type="predicted"/>
<keyword evidence="1" id="KW-0472">Membrane</keyword>
<organism evidence="2 3">
    <name type="scientific">Cercophora samala</name>
    <dbReference type="NCBI Taxonomy" id="330535"/>
    <lineage>
        <taxon>Eukaryota</taxon>
        <taxon>Fungi</taxon>
        <taxon>Dikarya</taxon>
        <taxon>Ascomycota</taxon>
        <taxon>Pezizomycotina</taxon>
        <taxon>Sordariomycetes</taxon>
        <taxon>Sordariomycetidae</taxon>
        <taxon>Sordariales</taxon>
        <taxon>Lasiosphaeriaceae</taxon>
        <taxon>Cercophora</taxon>
    </lineage>
</organism>
<evidence type="ECO:0000313" key="3">
    <source>
        <dbReference type="Proteomes" id="UP001174997"/>
    </source>
</evidence>
<gene>
    <name evidence="2" type="ORF">QBC41DRAFT_383031</name>
</gene>
<accession>A0AA39YZ77</accession>
<feature type="transmembrane region" description="Helical" evidence="1">
    <location>
        <begin position="39"/>
        <end position="65"/>
    </location>
</feature>
<keyword evidence="1" id="KW-0812">Transmembrane</keyword>
<feature type="transmembrane region" description="Helical" evidence="1">
    <location>
        <begin position="126"/>
        <end position="146"/>
    </location>
</feature>
<sequence>MEKTATASAHSAAPSFQTHVEPDLHLQSKMKSLRTINTLRLGATALALGMSLTVLGTSGNTLRVYEETHVSTPHYLPLWPEHFNIRPTVSLVAGSVFIILASIASLCCSKITTLRNKTTLHTSTTLAAPAIGLIASLISVIFFYAANSSDTVDTFASWTCRWRDIPMGQQPHWGTLCRQSYAGLYLAVLLIPVEVVGLGLAVWEKKVGGYVEGYQGARKSPALS</sequence>
<name>A0AA39YZ77_9PEZI</name>
<feature type="transmembrane region" description="Helical" evidence="1">
    <location>
        <begin position="85"/>
        <end position="106"/>
    </location>
</feature>
<dbReference type="EMBL" id="JAULSY010000153">
    <property type="protein sequence ID" value="KAK0661258.1"/>
    <property type="molecule type" value="Genomic_DNA"/>
</dbReference>
<dbReference type="Proteomes" id="UP001174997">
    <property type="component" value="Unassembled WGS sequence"/>
</dbReference>
<feature type="transmembrane region" description="Helical" evidence="1">
    <location>
        <begin position="182"/>
        <end position="203"/>
    </location>
</feature>
<keyword evidence="3" id="KW-1185">Reference proteome</keyword>
<comment type="caution">
    <text evidence="2">The sequence shown here is derived from an EMBL/GenBank/DDBJ whole genome shotgun (WGS) entry which is preliminary data.</text>
</comment>
<dbReference type="AlphaFoldDB" id="A0AA39YZ77"/>
<evidence type="ECO:0000256" key="1">
    <source>
        <dbReference type="SAM" id="Phobius"/>
    </source>
</evidence>
<protein>
    <submittedName>
        <fullName evidence="2">Uncharacterized protein</fullName>
    </submittedName>
</protein>